<keyword evidence="8" id="KW-1185">Reference proteome</keyword>
<dbReference type="SUPFAM" id="SSF57850">
    <property type="entry name" value="RING/U-box"/>
    <property type="match status" value="3"/>
</dbReference>
<dbReference type="GO" id="GO:0061630">
    <property type="term" value="F:ubiquitin protein ligase activity"/>
    <property type="evidence" value="ECO:0007669"/>
    <property type="project" value="TreeGrafter"/>
</dbReference>
<dbReference type="Gene3D" id="3.30.40.10">
    <property type="entry name" value="Zinc/RING finger domain, C3HC4 (zinc finger)"/>
    <property type="match status" value="2"/>
</dbReference>
<keyword evidence="2 4" id="KW-0863">Zinc-finger</keyword>
<evidence type="ECO:0000259" key="6">
    <source>
        <dbReference type="PROSITE" id="PS50135"/>
    </source>
</evidence>
<dbReference type="InterPro" id="IPR000433">
    <property type="entry name" value="Znf_ZZ"/>
</dbReference>
<accession>A0AAD8N1J5</accession>
<evidence type="ECO:0000256" key="2">
    <source>
        <dbReference type="ARBA" id="ARBA00022771"/>
    </source>
</evidence>
<proteinExistence type="predicted"/>
<evidence type="ECO:0000256" key="4">
    <source>
        <dbReference type="PROSITE-ProRule" id="PRU00228"/>
    </source>
</evidence>
<dbReference type="PROSITE" id="PS50135">
    <property type="entry name" value="ZF_ZZ_2"/>
    <property type="match status" value="1"/>
</dbReference>
<dbReference type="PROSITE" id="PS50089">
    <property type="entry name" value="ZF_RING_2"/>
    <property type="match status" value="2"/>
</dbReference>
<dbReference type="InterPro" id="IPR043145">
    <property type="entry name" value="Znf_ZZ_sf"/>
</dbReference>
<name>A0AAD8N1J5_9APIA</name>
<comment type="caution">
    <text evidence="7">The sequence shown here is derived from an EMBL/GenBank/DDBJ whole genome shotgun (WGS) entry which is preliminary data.</text>
</comment>
<dbReference type="PANTHER" id="PTHR15898:SF13">
    <property type="entry name" value="BIFUNCTIONAL APOPTOSIS REGULATOR"/>
    <property type="match status" value="1"/>
</dbReference>
<keyword evidence="3" id="KW-0862">Zinc</keyword>
<reference evidence="7" key="1">
    <citation type="submission" date="2023-02" db="EMBL/GenBank/DDBJ databases">
        <title>Genome of toxic invasive species Heracleum sosnowskyi carries increased number of genes despite the absence of recent whole-genome duplications.</title>
        <authorList>
            <person name="Schelkunov M."/>
            <person name="Shtratnikova V."/>
            <person name="Makarenko M."/>
            <person name="Klepikova A."/>
            <person name="Omelchenko D."/>
            <person name="Novikova G."/>
            <person name="Obukhova E."/>
            <person name="Bogdanov V."/>
            <person name="Penin A."/>
            <person name="Logacheva M."/>
        </authorList>
    </citation>
    <scope>NUCLEOTIDE SEQUENCE</scope>
    <source>
        <strain evidence="7">Hsosn_3</strain>
        <tissue evidence="7">Leaf</tissue>
    </source>
</reference>
<dbReference type="Pfam" id="PF00569">
    <property type="entry name" value="ZZ"/>
    <property type="match status" value="1"/>
</dbReference>
<dbReference type="AlphaFoldDB" id="A0AAD8N1J5"/>
<feature type="domain" description="RING-type" evidence="5">
    <location>
        <begin position="129"/>
        <end position="166"/>
    </location>
</feature>
<dbReference type="FunFam" id="3.30.40.10:FF:000489">
    <property type="entry name" value="E3 ubiquitin-protein ligase PRT1"/>
    <property type="match status" value="1"/>
</dbReference>
<evidence type="ECO:0000313" key="7">
    <source>
        <dbReference type="EMBL" id="KAK1398385.1"/>
    </source>
</evidence>
<dbReference type="PANTHER" id="PTHR15898">
    <property type="entry name" value="BIFUNCTIONAL APOPTOSIS REGULATOR"/>
    <property type="match status" value="1"/>
</dbReference>
<dbReference type="Pfam" id="PF13920">
    <property type="entry name" value="zf-C3HC4_3"/>
    <property type="match status" value="1"/>
</dbReference>
<evidence type="ECO:0000256" key="1">
    <source>
        <dbReference type="ARBA" id="ARBA00022723"/>
    </source>
</evidence>
<sequence length="355" mass="40340">MKTTNPEKTDRDSSDPMDDYDEELKCCVCLDLVYKPVVLSCGHMACFWCLYQTMGEVYTSYCPVCRSPFGNFPRICKTLHHAVLELYPRVHKRRELQVREEERENDMFSPHIWNIHSGEKLLTCNHVLCESCKKLLLQPVVLNCGHVHCEECLVGSSQFCKCSVCKSLHPNGFPKKCFALEHLIKLHLPEDYAERKLSSLGISIRHDSTAFQKRKELKTVPCSSSTSICFPAWVIGDGPVVHYSNGCDQCGMLPVIGNRYHCRDCNGTAGFDLCEQCIKNFLNLPGRFDQKHNSEHEFLKITGARISFAGLLRKGVDDPVIISPYIAEECRAEENGFTGPDDDIKKTSCSRRRTF</sequence>
<dbReference type="Proteomes" id="UP001237642">
    <property type="component" value="Unassembled WGS sequence"/>
</dbReference>
<evidence type="ECO:0000259" key="5">
    <source>
        <dbReference type="PROSITE" id="PS50089"/>
    </source>
</evidence>
<dbReference type="InterPro" id="IPR001841">
    <property type="entry name" value="Znf_RING"/>
</dbReference>
<organism evidence="7 8">
    <name type="scientific">Heracleum sosnowskyi</name>
    <dbReference type="NCBI Taxonomy" id="360622"/>
    <lineage>
        <taxon>Eukaryota</taxon>
        <taxon>Viridiplantae</taxon>
        <taxon>Streptophyta</taxon>
        <taxon>Embryophyta</taxon>
        <taxon>Tracheophyta</taxon>
        <taxon>Spermatophyta</taxon>
        <taxon>Magnoliopsida</taxon>
        <taxon>eudicotyledons</taxon>
        <taxon>Gunneridae</taxon>
        <taxon>Pentapetalae</taxon>
        <taxon>asterids</taxon>
        <taxon>campanulids</taxon>
        <taxon>Apiales</taxon>
        <taxon>Apiaceae</taxon>
        <taxon>Apioideae</taxon>
        <taxon>apioid superclade</taxon>
        <taxon>Tordylieae</taxon>
        <taxon>Tordyliinae</taxon>
        <taxon>Heracleum</taxon>
    </lineage>
</organism>
<feature type="domain" description="RING-type" evidence="5">
    <location>
        <begin position="26"/>
        <end position="66"/>
    </location>
</feature>
<dbReference type="GO" id="GO:0043161">
    <property type="term" value="P:proteasome-mediated ubiquitin-dependent protein catabolic process"/>
    <property type="evidence" value="ECO:0007669"/>
    <property type="project" value="TreeGrafter"/>
</dbReference>
<reference evidence="7" key="2">
    <citation type="submission" date="2023-05" db="EMBL/GenBank/DDBJ databases">
        <authorList>
            <person name="Schelkunov M.I."/>
        </authorList>
    </citation>
    <scope>NUCLEOTIDE SEQUENCE</scope>
    <source>
        <strain evidence="7">Hsosn_3</strain>
        <tissue evidence="7">Leaf</tissue>
    </source>
</reference>
<evidence type="ECO:0000256" key="3">
    <source>
        <dbReference type="ARBA" id="ARBA00022833"/>
    </source>
</evidence>
<feature type="domain" description="ZZ-type" evidence="6">
    <location>
        <begin position="242"/>
        <end position="306"/>
    </location>
</feature>
<dbReference type="Gene3D" id="3.30.60.90">
    <property type="match status" value="1"/>
</dbReference>
<evidence type="ECO:0000313" key="8">
    <source>
        <dbReference type="Proteomes" id="UP001237642"/>
    </source>
</evidence>
<dbReference type="SMART" id="SM00184">
    <property type="entry name" value="RING"/>
    <property type="match status" value="2"/>
</dbReference>
<protein>
    <submittedName>
        <fullName evidence="7">Uncharacterized protein</fullName>
    </submittedName>
</protein>
<keyword evidence="1" id="KW-0479">Metal-binding</keyword>
<gene>
    <name evidence="7" type="ORF">POM88_008248</name>
</gene>
<dbReference type="GO" id="GO:0008270">
    <property type="term" value="F:zinc ion binding"/>
    <property type="evidence" value="ECO:0007669"/>
    <property type="project" value="UniProtKB-KW"/>
</dbReference>
<dbReference type="EMBL" id="JAUIZM010000002">
    <property type="protein sequence ID" value="KAK1398385.1"/>
    <property type="molecule type" value="Genomic_DNA"/>
</dbReference>
<dbReference type="InterPro" id="IPR013083">
    <property type="entry name" value="Znf_RING/FYVE/PHD"/>
</dbReference>